<accession>W4VA70</accession>
<sequence>MWGEFDFWRILVEYFLDEADSIRIDCWNEEESIINKILSFSSSVDKESSERMTILTLPVNEKTVEQILYNAFDEKRRIKWFSLFLVRDGEVFFSSEHYGKEFSITGITKDELKWVKCVVPKNFIFHTY</sequence>
<comment type="caution">
    <text evidence="1">The sequence shown here is derived from an EMBL/GenBank/DDBJ whole genome shotgun (WGS) entry which is preliminary data.</text>
</comment>
<reference evidence="1" key="1">
    <citation type="journal article" date="2014" name="Genome Announc.">
        <title>Draft Genome Sequence of Clostridium straminisolvens Strain JCM 21531T, Isolated from a Cellulose-Degrading Bacterial Community.</title>
        <authorList>
            <person name="Yuki M."/>
            <person name="Oshima K."/>
            <person name="Suda W."/>
            <person name="Sakamoto M."/>
            <person name="Kitamura K."/>
            <person name="Iida T."/>
            <person name="Hattori M."/>
            <person name="Ohkuma M."/>
        </authorList>
    </citation>
    <scope>NUCLEOTIDE SEQUENCE [LARGE SCALE GENOMIC DNA]</scope>
    <source>
        <strain evidence="1">JCM 21531</strain>
    </source>
</reference>
<name>W4VA70_9FIRM</name>
<protein>
    <submittedName>
        <fullName evidence="1">Uncharacterized protein</fullName>
    </submittedName>
</protein>
<evidence type="ECO:0000313" key="2">
    <source>
        <dbReference type="Proteomes" id="UP000019109"/>
    </source>
</evidence>
<organism evidence="1 2">
    <name type="scientific">Acetivibrio straminisolvens JCM 21531</name>
    <dbReference type="NCBI Taxonomy" id="1294263"/>
    <lineage>
        <taxon>Bacteria</taxon>
        <taxon>Bacillati</taxon>
        <taxon>Bacillota</taxon>
        <taxon>Clostridia</taxon>
        <taxon>Eubacteriales</taxon>
        <taxon>Oscillospiraceae</taxon>
        <taxon>Acetivibrio</taxon>
    </lineage>
</organism>
<evidence type="ECO:0000313" key="1">
    <source>
        <dbReference type="EMBL" id="GAE90071.1"/>
    </source>
</evidence>
<dbReference type="EMBL" id="BAVR01000054">
    <property type="protein sequence ID" value="GAE90071.1"/>
    <property type="molecule type" value="Genomic_DNA"/>
</dbReference>
<proteinExistence type="predicted"/>
<dbReference type="AlphaFoldDB" id="W4VA70"/>
<keyword evidence="2" id="KW-1185">Reference proteome</keyword>
<gene>
    <name evidence="1" type="ORF">JCM21531_3653</name>
</gene>
<dbReference type="Proteomes" id="UP000019109">
    <property type="component" value="Unassembled WGS sequence"/>
</dbReference>
<dbReference type="RefSeq" id="WP_243467677.1">
    <property type="nucleotide sequence ID" value="NZ_BAVR01000054.1"/>
</dbReference>
<dbReference type="STRING" id="1294263.JCM21531_3653"/>